<dbReference type="PANTHER" id="PTHR43031:SF1">
    <property type="entry name" value="PYRIDINE NUCLEOTIDE-DISULPHIDE OXIDOREDUCTASE"/>
    <property type="match status" value="1"/>
</dbReference>
<protein>
    <submittedName>
        <fullName evidence="2">Rhodanese-related sulfurtransferase</fullName>
    </submittedName>
</protein>
<evidence type="ECO:0000259" key="1">
    <source>
        <dbReference type="PROSITE" id="PS50206"/>
    </source>
</evidence>
<evidence type="ECO:0000313" key="2">
    <source>
        <dbReference type="EMBL" id="KPQ33360.1"/>
    </source>
</evidence>
<dbReference type="EMBL" id="LJZR01000033">
    <property type="protein sequence ID" value="KPQ33360.1"/>
    <property type="molecule type" value="Genomic_DNA"/>
</dbReference>
<dbReference type="AlphaFoldDB" id="A0A0P7ZT09"/>
<dbReference type="SUPFAM" id="SSF52821">
    <property type="entry name" value="Rhodanese/Cell cycle control phosphatase"/>
    <property type="match status" value="1"/>
</dbReference>
<dbReference type="Gene3D" id="3.40.250.10">
    <property type="entry name" value="Rhodanese-like domain"/>
    <property type="match status" value="1"/>
</dbReference>
<dbReference type="GO" id="GO:0016740">
    <property type="term" value="F:transferase activity"/>
    <property type="evidence" value="ECO:0007669"/>
    <property type="project" value="UniProtKB-KW"/>
</dbReference>
<proteinExistence type="predicted"/>
<sequence length="174" mass="19075">MTKHFIAWVIGWIYACVLLGILPMPLAVASPLQTGLKSLQQLNQPSTPTIDNSRSFSAVETFLTSLPSDYYTLKQVDRLKEIVQNKAALLIDVREPNEFKAGHIEGALNIPLRSLTHHLGQIPQTQPVILYCSSGYRTGMGVMALKILGYDNVQGFPPSIQGWKASGGKLVVSK</sequence>
<dbReference type="PROSITE" id="PS51257">
    <property type="entry name" value="PROKAR_LIPOPROTEIN"/>
    <property type="match status" value="1"/>
</dbReference>
<dbReference type="CDD" id="cd00158">
    <property type="entry name" value="RHOD"/>
    <property type="match status" value="1"/>
</dbReference>
<dbReference type="Pfam" id="PF00581">
    <property type="entry name" value="Rhodanese"/>
    <property type="match status" value="1"/>
</dbReference>
<evidence type="ECO:0000313" key="3">
    <source>
        <dbReference type="Proteomes" id="UP000050465"/>
    </source>
</evidence>
<dbReference type="Proteomes" id="UP000050465">
    <property type="component" value="Unassembled WGS sequence"/>
</dbReference>
<organism evidence="2 3">
    <name type="scientific">Phormidesmis priestleyi Ana</name>
    <dbReference type="NCBI Taxonomy" id="1666911"/>
    <lineage>
        <taxon>Bacteria</taxon>
        <taxon>Bacillati</taxon>
        <taxon>Cyanobacteriota</taxon>
        <taxon>Cyanophyceae</taxon>
        <taxon>Leptolyngbyales</taxon>
        <taxon>Leptolyngbyaceae</taxon>
        <taxon>Phormidesmis</taxon>
    </lineage>
</organism>
<keyword evidence="2" id="KW-0808">Transferase</keyword>
<dbReference type="STRING" id="1666911.HLUCCA11_18745"/>
<dbReference type="InterPro" id="IPR036873">
    <property type="entry name" value="Rhodanese-like_dom_sf"/>
</dbReference>
<dbReference type="InterPro" id="IPR050229">
    <property type="entry name" value="GlpE_sulfurtransferase"/>
</dbReference>
<dbReference type="SMART" id="SM00450">
    <property type="entry name" value="RHOD"/>
    <property type="match status" value="1"/>
</dbReference>
<feature type="domain" description="Rhodanese" evidence="1">
    <location>
        <begin position="84"/>
        <end position="172"/>
    </location>
</feature>
<dbReference type="PROSITE" id="PS50206">
    <property type="entry name" value="RHODANESE_3"/>
    <property type="match status" value="1"/>
</dbReference>
<name>A0A0P7ZT09_9CYAN</name>
<comment type="caution">
    <text evidence="2">The sequence shown here is derived from an EMBL/GenBank/DDBJ whole genome shotgun (WGS) entry which is preliminary data.</text>
</comment>
<dbReference type="InterPro" id="IPR001763">
    <property type="entry name" value="Rhodanese-like_dom"/>
</dbReference>
<dbReference type="PANTHER" id="PTHR43031">
    <property type="entry name" value="FAD-DEPENDENT OXIDOREDUCTASE"/>
    <property type="match status" value="1"/>
</dbReference>
<reference evidence="2 3" key="1">
    <citation type="submission" date="2015-09" db="EMBL/GenBank/DDBJ databases">
        <title>Identification and resolution of microdiversity through metagenomic sequencing of parallel consortia.</title>
        <authorList>
            <person name="Nelson W.C."/>
            <person name="Romine M.F."/>
            <person name="Lindemann S.R."/>
        </authorList>
    </citation>
    <scope>NUCLEOTIDE SEQUENCE [LARGE SCALE GENOMIC DNA]</scope>
    <source>
        <strain evidence="2">Ana</strain>
    </source>
</reference>
<gene>
    <name evidence="2" type="ORF">HLUCCA11_18745</name>
</gene>
<accession>A0A0P7ZT09</accession>